<protein>
    <submittedName>
        <fullName evidence="7">Efflux RND transporter periplasmic adaptor subunit</fullName>
    </submittedName>
</protein>
<feature type="compositionally biased region" description="Basic and acidic residues" evidence="3">
    <location>
        <begin position="22"/>
        <end position="33"/>
    </location>
</feature>
<comment type="caution">
    <text evidence="7">The sequence shown here is derived from an EMBL/GenBank/DDBJ whole genome shotgun (WGS) entry which is preliminary data.</text>
</comment>
<dbReference type="Gene3D" id="2.40.50.100">
    <property type="match status" value="1"/>
</dbReference>
<evidence type="ECO:0000256" key="2">
    <source>
        <dbReference type="ARBA" id="ARBA00022448"/>
    </source>
</evidence>
<feature type="compositionally biased region" description="Basic and acidic residues" evidence="3">
    <location>
        <begin position="45"/>
        <end position="62"/>
    </location>
</feature>
<comment type="similarity">
    <text evidence="1">Belongs to the membrane fusion protein (MFP) (TC 8.A.1) family.</text>
</comment>
<feature type="compositionally biased region" description="Low complexity" evidence="3">
    <location>
        <begin position="34"/>
        <end position="44"/>
    </location>
</feature>
<evidence type="ECO:0000256" key="3">
    <source>
        <dbReference type="SAM" id="MobiDB-lite"/>
    </source>
</evidence>
<accession>A0ABT5EXP4</accession>
<dbReference type="RefSeq" id="WP_271924956.1">
    <property type="nucleotide sequence ID" value="NZ_JAQNDO010000001.1"/>
</dbReference>
<proteinExistence type="inferred from homology"/>
<dbReference type="Pfam" id="PF25975">
    <property type="entry name" value="CzcB_C"/>
    <property type="match status" value="1"/>
</dbReference>
<dbReference type="SUPFAM" id="SSF111369">
    <property type="entry name" value="HlyD-like secretion proteins"/>
    <property type="match status" value="1"/>
</dbReference>
<evidence type="ECO:0000313" key="8">
    <source>
        <dbReference type="Proteomes" id="UP001221411"/>
    </source>
</evidence>
<keyword evidence="2" id="KW-0813">Transport</keyword>
<dbReference type="InterPro" id="IPR058649">
    <property type="entry name" value="CzcB_C"/>
</dbReference>
<feature type="domain" description="CzcB-like barrel-sandwich hybrid" evidence="5">
    <location>
        <begin position="103"/>
        <end position="245"/>
    </location>
</feature>
<feature type="domain" description="CusB-like beta-barrel" evidence="4">
    <location>
        <begin position="249"/>
        <end position="323"/>
    </location>
</feature>
<dbReference type="NCBIfam" id="TIGR01730">
    <property type="entry name" value="RND_mfp"/>
    <property type="match status" value="1"/>
</dbReference>
<dbReference type="Gene3D" id="2.40.30.170">
    <property type="match status" value="1"/>
</dbReference>
<evidence type="ECO:0000259" key="4">
    <source>
        <dbReference type="Pfam" id="PF25954"/>
    </source>
</evidence>
<name>A0ABT5EXP4_9BACT</name>
<organism evidence="7 8">
    <name type="scientific">Polyangium mundeleinium</name>
    <dbReference type="NCBI Taxonomy" id="2995306"/>
    <lineage>
        <taxon>Bacteria</taxon>
        <taxon>Pseudomonadati</taxon>
        <taxon>Myxococcota</taxon>
        <taxon>Polyangia</taxon>
        <taxon>Polyangiales</taxon>
        <taxon>Polyangiaceae</taxon>
        <taxon>Polyangium</taxon>
    </lineage>
</organism>
<dbReference type="Pfam" id="PF25954">
    <property type="entry name" value="Beta-barrel_RND_2"/>
    <property type="match status" value="1"/>
</dbReference>
<dbReference type="Pfam" id="PF25973">
    <property type="entry name" value="BSH_CzcB"/>
    <property type="match status" value="1"/>
</dbReference>
<evidence type="ECO:0000259" key="5">
    <source>
        <dbReference type="Pfam" id="PF25973"/>
    </source>
</evidence>
<keyword evidence="8" id="KW-1185">Reference proteome</keyword>
<dbReference type="InterPro" id="IPR051909">
    <property type="entry name" value="MFP_Cation_Efflux"/>
</dbReference>
<feature type="region of interest" description="Disordered" evidence="3">
    <location>
        <begin position="22"/>
        <end position="63"/>
    </location>
</feature>
<evidence type="ECO:0000256" key="1">
    <source>
        <dbReference type="ARBA" id="ARBA00009477"/>
    </source>
</evidence>
<dbReference type="PROSITE" id="PS51257">
    <property type="entry name" value="PROKAR_LIPOPROTEIN"/>
    <property type="match status" value="1"/>
</dbReference>
<dbReference type="InterPro" id="IPR006143">
    <property type="entry name" value="RND_pump_MFP"/>
</dbReference>
<gene>
    <name evidence="7" type="ORF">POL67_34945</name>
</gene>
<feature type="domain" description="CzcB-like C-terminal circularly permuted SH3-like" evidence="6">
    <location>
        <begin position="335"/>
        <end position="396"/>
    </location>
</feature>
<dbReference type="EMBL" id="JAQNDO010000001">
    <property type="protein sequence ID" value="MDC0746578.1"/>
    <property type="molecule type" value="Genomic_DNA"/>
</dbReference>
<dbReference type="InterPro" id="IPR058647">
    <property type="entry name" value="BSH_CzcB-like"/>
</dbReference>
<dbReference type="PANTHER" id="PTHR30097">
    <property type="entry name" value="CATION EFFLUX SYSTEM PROTEIN CUSB"/>
    <property type="match status" value="1"/>
</dbReference>
<dbReference type="Proteomes" id="UP001221411">
    <property type="component" value="Unassembled WGS sequence"/>
</dbReference>
<dbReference type="Gene3D" id="2.40.420.20">
    <property type="match status" value="1"/>
</dbReference>
<sequence>MRKGACVLGFALLLAASGCDKRGAGENHKDEPAKAAPSAAASAHGHGEGEHGEHGEHEELPRRVTLSPSVITDARIHTAPVRMGTLAITIALPGAIAADPDRSARISSPAEGKLEEVHFKEGAAVKKGDVLAVVRVPELGKVRGAQAATLAKAKAARENAARLKALLEQRLTSEQAVLDAEAEARALSIEAAALGEQLTAMGAGASRGAPFLLTLRAPIDGTILARDAVVGQPVTAEHVLGSIADLREVWFLGRVFEKDLGRLRVGAGAEVELNAYPTTRFAGSLEYIGQQIDPVARTVTARIHLQNRDDMLRIGLFGTAYVATGGDQAREPRLLVPRSAITEIGQKPVVFVKLPEEGAFEMHDVVLGDSALGTVEVLSGLGEGEEVVVEGVFTLKSAVLKGTIDEEGHH</sequence>
<dbReference type="InterPro" id="IPR058792">
    <property type="entry name" value="Beta-barrel_RND_2"/>
</dbReference>
<reference evidence="7 8" key="1">
    <citation type="submission" date="2022-11" db="EMBL/GenBank/DDBJ databases">
        <title>Minimal conservation of predation-associated metabolite biosynthetic gene clusters underscores biosynthetic potential of Myxococcota including descriptions for ten novel species: Archangium lansinium sp. nov., Myxococcus landrumus sp. nov., Nannocystis bai.</title>
        <authorList>
            <person name="Ahearne A."/>
            <person name="Stevens C."/>
            <person name="Dowd S."/>
        </authorList>
    </citation>
    <scope>NUCLEOTIDE SEQUENCE [LARGE SCALE GENOMIC DNA]</scope>
    <source>
        <strain evidence="7 8">RJM3</strain>
    </source>
</reference>
<evidence type="ECO:0000259" key="6">
    <source>
        <dbReference type="Pfam" id="PF25975"/>
    </source>
</evidence>
<evidence type="ECO:0000313" key="7">
    <source>
        <dbReference type="EMBL" id="MDC0746578.1"/>
    </source>
</evidence>
<dbReference type="PANTHER" id="PTHR30097:SF4">
    <property type="entry name" value="SLR6042 PROTEIN"/>
    <property type="match status" value="1"/>
</dbReference>